<name>A0A178Y6T2_SINSA</name>
<gene>
    <name evidence="2" type="ORF">ATB98_15875</name>
</gene>
<evidence type="ECO:0000259" key="1">
    <source>
        <dbReference type="Pfam" id="PF10137"/>
    </source>
</evidence>
<reference evidence="2 3" key="1">
    <citation type="submission" date="2015-11" db="EMBL/GenBank/DDBJ databases">
        <title>Ensifer anhuiense sp. nov., an effective nitrogen fixation bacterium with Glycine soja.</title>
        <authorList>
            <person name="Yan H."/>
            <person name="Chen W."/>
        </authorList>
    </citation>
    <scope>NUCLEOTIDE SEQUENCE [LARGE SCALE GENOMIC DNA]</scope>
    <source>
        <strain evidence="2 3">LMG 7837</strain>
    </source>
</reference>
<dbReference type="RefSeq" id="WP_066876331.1">
    <property type="nucleotide sequence ID" value="NZ_LNQB01000081.1"/>
</dbReference>
<proteinExistence type="predicted"/>
<sequence>MFHLFMTSVEGYWNETSETSLGWDRVFEYTSPDVKEQFLPLQGDSIGRVVGIPALFTYEFAKRLPADEGDLPKPSRIGRVTTVHAGPKEVRVEFEIDQTVAPIPAKEIHRISERLNIAMSNGESYRSHWAVKNVDLIGLLKEEGLYTPVNSPKVEEELLTIAEDIQKPNEKRNKVFIVHGHDEAVLNGVARWINKIGLEEVILNEHANKGRTVISKLSELAEGVEFAVVLLTPDDVGGVKGGEQSYRPRQNVVFELGYFLAKLGPSRVAVVKSGELETPSDFGGVLTVDYDAAGSWKIGLAKEFSAAGLRFDLYAGI</sequence>
<keyword evidence="3" id="KW-1185">Reference proteome</keyword>
<dbReference type="InterPro" id="IPR019302">
    <property type="entry name" value="CAP12/PCTIR_TIR_dom"/>
</dbReference>
<evidence type="ECO:0000313" key="2">
    <source>
        <dbReference type="EMBL" id="OAP43116.1"/>
    </source>
</evidence>
<dbReference type="Proteomes" id="UP000078507">
    <property type="component" value="Unassembled WGS sequence"/>
</dbReference>
<dbReference type="AlphaFoldDB" id="A0A178Y6T2"/>
<dbReference type="Pfam" id="PF10137">
    <property type="entry name" value="CAP12-PCTIR_TIR"/>
    <property type="match status" value="1"/>
</dbReference>
<feature type="domain" description="CD-NTase-associated protein 12/Pycsar effector protein TIR" evidence="1">
    <location>
        <begin position="174"/>
        <end position="291"/>
    </location>
</feature>
<dbReference type="EMBL" id="LNQB01000081">
    <property type="protein sequence ID" value="OAP43116.1"/>
    <property type="molecule type" value="Genomic_DNA"/>
</dbReference>
<dbReference type="STRING" id="36856.ATB98_15875"/>
<accession>A0A178Y6T2</accession>
<dbReference type="GO" id="GO:0050135">
    <property type="term" value="F:NADP+ nucleosidase activity"/>
    <property type="evidence" value="ECO:0007669"/>
    <property type="project" value="InterPro"/>
</dbReference>
<organism evidence="2 3">
    <name type="scientific">Sinorhizobium saheli</name>
    <dbReference type="NCBI Taxonomy" id="36856"/>
    <lineage>
        <taxon>Bacteria</taxon>
        <taxon>Pseudomonadati</taxon>
        <taxon>Pseudomonadota</taxon>
        <taxon>Alphaproteobacteria</taxon>
        <taxon>Hyphomicrobiales</taxon>
        <taxon>Rhizobiaceae</taxon>
        <taxon>Sinorhizobium/Ensifer group</taxon>
        <taxon>Sinorhizobium</taxon>
    </lineage>
</organism>
<comment type="caution">
    <text evidence="2">The sequence shown here is derived from an EMBL/GenBank/DDBJ whole genome shotgun (WGS) entry which is preliminary data.</text>
</comment>
<dbReference type="OrthoDB" id="5497289at2"/>
<evidence type="ECO:0000313" key="3">
    <source>
        <dbReference type="Proteomes" id="UP000078507"/>
    </source>
</evidence>
<protein>
    <submittedName>
        <fullName evidence="2">Nucleotide-binding protein containing TIR-like domain protein</fullName>
    </submittedName>
</protein>